<name>A0A6G1KJE2_9PLEO</name>
<proteinExistence type="predicted"/>
<evidence type="ECO:0000256" key="3">
    <source>
        <dbReference type="ARBA" id="ARBA00022691"/>
    </source>
</evidence>
<accession>A0A6G1KJE2</accession>
<keyword evidence="8" id="KW-1185">Reference proteome</keyword>
<organism evidence="7 8">
    <name type="scientific">Pleomassaria siparia CBS 279.74</name>
    <dbReference type="NCBI Taxonomy" id="1314801"/>
    <lineage>
        <taxon>Eukaryota</taxon>
        <taxon>Fungi</taxon>
        <taxon>Dikarya</taxon>
        <taxon>Ascomycota</taxon>
        <taxon>Pezizomycotina</taxon>
        <taxon>Dothideomycetes</taxon>
        <taxon>Pleosporomycetidae</taxon>
        <taxon>Pleosporales</taxon>
        <taxon>Pleomassariaceae</taxon>
        <taxon>Pleomassaria</taxon>
    </lineage>
</organism>
<sequence>MEAITTQIRELYAKGTEDERRQLQVDLRDLQTSLDTEWEMVARLGSGIFQIALVKVAVDLKIFEMLAASKTPLSLEQIREKTGAAPGILGHILRAQAAFGQIKETAQDTFTANRFSLAFADVNISGTVEHAFEVHAVTGLVLPSYLKSHNYQDITSNLDLPFQQALKTDLAPFDWMRQHPEQMKSLGHAMATQREEQWIEHYDVLTEIGSFVPASDSALLVDVGGGFGQQAVAFAKRFPHAKGRVVVQDIPETLDRAQPIPDIEFQVQDFFTPQQIKKAKFYYLRHILHDWPADDSIKILRNLVPAMGPESRLVIDEVVLPNSNIPWPAAYMDLTMMSCLGGIERTRAEYEALLDQAGLKMMDVKQYDAKMQSVIIAALK</sequence>
<evidence type="ECO:0000313" key="7">
    <source>
        <dbReference type="EMBL" id="KAF2712665.1"/>
    </source>
</evidence>
<protein>
    <submittedName>
        <fullName evidence="7">Methyltransferase B</fullName>
    </submittedName>
</protein>
<dbReference type="Pfam" id="PF08100">
    <property type="entry name" value="Dimerisation"/>
    <property type="match status" value="1"/>
</dbReference>
<dbReference type="InterPro" id="IPR036390">
    <property type="entry name" value="WH_DNA-bd_sf"/>
</dbReference>
<dbReference type="Pfam" id="PF00891">
    <property type="entry name" value="Methyltransf_2"/>
    <property type="match status" value="1"/>
</dbReference>
<dbReference type="PROSITE" id="PS51683">
    <property type="entry name" value="SAM_OMT_II"/>
    <property type="match status" value="1"/>
</dbReference>
<dbReference type="InterPro" id="IPR016461">
    <property type="entry name" value="COMT-like"/>
</dbReference>
<feature type="domain" description="O-methyltransferase dimerisation" evidence="6">
    <location>
        <begin position="51"/>
        <end position="116"/>
    </location>
</feature>
<evidence type="ECO:0000256" key="2">
    <source>
        <dbReference type="ARBA" id="ARBA00022679"/>
    </source>
</evidence>
<dbReference type="Proteomes" id="UP000799428">
    <property type="component" value="Unassembled WGS sequence"/>
</dbReference>
<dbReference type="PANTHER" id="PTHR43712">
    <property type="entry name" value="PUTATIVE (AFU_ORTHOLOGUE AFUA_4G14580)-RELATED"/>
    <property type="match status" value="1"/>
</dbReference>
<keyword evidence="2 7" id="KW-0808">Transferase</keyword>
<feature type="active site" description="Proton acceptor" evidence="4">
    <location>
        <position position="289"/>
    </location>
</feature>
<dbReference type="Gene3D" id="3.40.50.150">
    <property type="entry name" value="Vaccinia Virus protein VP39"/>
    <property type="match status" value="1"/>
</dbReference>
<dbReference type="SUPFAM" id="SSF53335">
    <property type="entry name" value="S-adenosyl-L-methionine-dependent methyltransferases"/>
    <property type="match status" value="1"/>
</dbReference>
<reference evidence="7" key="1">
    <citation type="journal article" date="2020" name="Stud. Mycol.">
        <title>101 Dothideomycetes genomes: a test case for predicting lifestyles and emergence of pathogens.</title>
        <authorList>
            <person name="Haridas S."/>
            <person name="Albert R."/>
            <person name="Binder M."/>
            <person name="Bloem J."/>
            <person name="Labutti K."/>
            <person name="Salamov A."/>
            <person name="Andreopoulos B."/>
            <person name="Baker S."/>
            <person name="Barry K."/>
            <person name="Bills G."/>
            <person name="Bluhm B."/>
            <person name="Cannon C."/>
            <person name="Castanera R."/>
            <person name="Culley D."/>
            <person name="Daum C."/>
            <person name="Ezra D."/>
            <person name="Gonzalez J."/>
            <person name="Henrissat B."/>
            <person name="Kuo A."/>
            <person name="Liang C."/>
            <person name="Lipzen A."/>
            <person name="Lutzoni F."/>
            <person name="Magnuson J."/>
            <person name="Mondo S."/>
            <person name="Nolan M."/>
            <person name="Ohm R."/>
            <person name="Pangilinan J."/>
            <person name="Park H.-J."/>
            <person name="Ramirez L."/>
            <person name="Alfaro M."/>
            <person name="Sun H."/>
            <person name="Tritt A."/>
            <person name="Yoshinaga Y."/>
            <person name="Zwiers L.-H."/>
            <person name="Turgeon B."/>
            <person name="Goodwin S."/>
            <person name="Spatafora J."/>
            <person name="Crous P."/>
            <person name="Grigoriev I."/>
        </authorList>
    </citation>
    <scope>NUCLEOTIDE SEQUENCE</scope>
    <source>
        <strain evidence="7">CBS 279.74</strain>
    </source>
</reference>
<keyword evidence="1 7" id="KW-0489">Methyltransferase</keyword>
<dbReference type="InterPro" id="IPR036388">
    <property type="entry name" value="WH-like_DNA-bd_sf"/>
</dbReference>
<evidence type="ECO:0000259" key="6">
    <source>
        <dbReference type="Pfam" id="PF08100"/>
    </source>
</evidence>
<dbReference type="SUPFAM" id="SSF46785">
    <property type="entry name" value="Winged helix' DNA-binding domain"/>
    <property type="match status" value="1"/>
</dbReference>
<evidence type="ECO:0000313" key="8">
    <source>
        <dbReference type="Proteomes" id="UP000799428"/>
    </source>
</evidence>
<gene>
    <name evidence="7" type="ORF">K504DRAFT_464738</name>
</gene>
<dbReference type="PANTHER" id="PTHR43712:SF1">
    <property type="entry name" value="HYPOTHETICAL O-METHYLTRANSFERASE (EUROFUNG)-RELATED"/>
    <property type="match status" value="1"/>
</dbReference>
<dbReference type="PIRSF" id="PIRSF005739">
    <property type="entry name" value="O-mtase"/>
    <property type="match status" value="1"/>
</dbReference>
<dbReference type="EMBL" id="MU005766">
    <property type="protein sequence ID" value="KAF2712665.1"/>
    <property type="molecule type" value="Genomic_DNA"/>
</dbReference>
<feature type="domain" description="O-methyltransferase C-terminal" evidence="5">
    <location>
        <begin position="172"/>
        <end position="359"/>
    </location>
</feature>
<evidence type="ECO:0000259" key="5">
    <source>
        <dbReference type="Pfam" id="PF00891"/>
    </source>
</evidence>
<evidence type="ECO:0000256" key="4">
    <source>
        <dbReference type="PIRSR" id="PIRSR005739-1"/>
    </source>
</evidence>
<dbReference type="Gene3D" id="1.10.10.10">
    <property type="entry name" value="Winged helix-like DNA-binding domain superfamily/Winged helix DNA-binding domain"/>
    <property type="match status" value="1"/>
</dbReference>
<keyword evidence="3" id="KW-0949">S-adenosyl-L-methionine</keyword>
<dbReference type="OrthoDB" id="2410195at2759"/>
<dbReference type="InterPro" id="IPR012967">
    <property type="entry name" value="COMT_dimerisation"/>
</dbReference>
<dbReference type="GO" id="GO:0032259">
    <property type="term" value="P:methylation"/>
    <property type="evidence" value="ECO:0007669"/>
    <property type="project" value="UniProtKB-KW"/>
</dbReference>
<dbReference type="InterPro" id="IPR029063">
    <property type="entry name" value="SAM-dependent_MTases_sf"/>
</dbReference>
<dbReference type="GO" id="GO:0046983">
    <property type="term" value="F:protein dimerization activity"/>
    <property type="evidence" value="ECO:0007669"/>
    <property type="project" value="InterPro"/>
</dbReference>
<evidence type="ECO:0000256" key="1">
    <source>
        <dbReference type="ARBA" id="ARBA00022603"/>
    </source>
</evidence>
<dbReference type="AlphaFoldDB" id="A0A6G1KJE2"/>
<dbReference type="GO" id="GO:0008171">
    <property type="term" value="F:O-methyltransferase activity"/>
    <property type="evidence" value="ECO:0007669"/>
    <property type="project" value="InterPro"/>
</dbReference>
<dbReference type="InterPro" id="IPR001077">
    <property type="entry name" value="COMT_C"/>
</dbReference>